<dbReference type="InterPro" id="IPR002048">
    <property type="entry name" value="EF_hand_dom"/>
</dbReference>
<evidence type="ECO:0000256" key="17">
    <source>
        <dbReference type="SAM" id="Phobius"/>
    </source>
</evidence>
<evidence type="ECO:0000256" key="1">
    <source>
        <dbReference type="ARBA" id="ARBA00004370"/>
    </source>
</evidence>
<comment type="similarity">
    <text evidence="3">Belongs to the 1-acyl-sn-glycerol-3-phosphate acyltransferase family.</text>
</comment>
<keyword evidence="13" id="KW-1208">Phospholipid metabolism</keyword>
<dbReference type="PROSITE" id="PS00018">
    <property type="entry name" value="EF_HAND_1"/>
    <property type="match status" value="1"/>
</dbReference>
<keyword evidence="12" id="KW-0594">Phospholipid biosynthesis</keyword>
<organism evidence="19 20">
    <name type="scientific">Coilia grayii</name>
    <name type="common">Gray's grenadier anchovy</name>
    <dbReference type="NCBI Taxonomy" id="363190"/>
    <lineage>
        <taxon>Eukaryota</taxon>
        <taxon>Metazoa</taxon>
        <taxon>Chordata</taxon>
        <taxon>Craniata</taxon>
        <taxon>Vertebrata</taxon>
        <taxon>Euteleostomi</taxon>
        <taxon>Actinopterygii</taxon>
        <taxon>Neopterygii</taxon>
        <taxon>Teleostei</taxon>
        <taxon>Clupei</taxon>
        <taxon>Clupeiformes</taxon>
        <taxon>Clupeoidei</taxon>
        <taxon>Engraulidae</taxon>
        <taxon>Coilinae</taxon>
        <taxon>Coilia</taxon>
    </lineage>
</organism>
<evidence type="ECO:0000256" key="7">
    <source>
        <dbReference type="ARBA" id="ARBA00022723"/>
    </source>
</evidence>
<keyword evidence="9 17" id="KW-1133">Transmembrane helix</keyword>
<dbReference type="SUPFAM" id="SSF69593">
    <property type="entry name" value="Glycerol-3-phosphate (1)-acyltransferase"/>
    <property type="match status" value="1"/>
</dbReference>
<feature type="compositionally biased region" description="Polar residues" evidence="16">
    <location>
        <begin position="495"/>
        <end position="511"/>
    </location>
</feature>
<gene>
    <name evidence="19" type="ORF">ACEWY4_024874</name>
</gene>
<reference evidence="19 20" key="1">
    <citation type="submission" date="2024-09" db="EMBL/GenBank/DDBJ databases">
        <title>A chromosome-level genome assembly of Gray's grenadier anchovy, Coilia grayii.</title>
        <authorList>
            <person name="Fu Z."/>
        </authorList>
    </citation>
    <scope>NUCLEOTIDE SEQUENCE [LARGE SCALE GENOMIC DNA]</scope>
    <source>
        <strain evidence="19">G4</strain>
        <tissue evidence="19">Muscle</tissue>
    </source>
</reference>
<evidence type="ECO:0000256" key="9">
    <source>
        <dbReference type="ARBA" id="ARBA00022989"/>
    </source>
</evidence>
<keyword evidence="6 17" id="KW-0812">Transmembrane</keyword>
<evidence type="ECO:0000256" key="15">
    <source>
        <dbReference type="ARBA" id="ARBA00025707"/>
    </source>
</evidence>
<comment type="pathway">
    <text evidence="15">Phospholipid metabolism.</text>
</comment>
<dbReference type="InterPro" id="IPR011992">
    <property type="entry name" value="EF-hand-dom_pair"/>
</dbReference>
<feature type="region of interest" description="Disordered" evidence="16">
    <location>
        <begin position="479"/>
        <end position="511"/>
    </location>
</feature>
<keyword evidence="14" id="KW-0012">Acyltransferase</keyword>
<dbReference type="GO" id="GO:0047184">
    <property type="term" value="F:1-acylglycerophosphocholine O-acyltransferase activity"/>
    <property type="evidence" value="ECO:0007669"/>
    <property type="project" value="UniProtKB-ARBA"/>
</dbReference>
<evidence type="ECO:0000256" key="4">
    <source>
        <dbReference type="ARBA" id="ARBA00022516"/>
    </source>
</evidence>
<dbReference type="InterPro" id="IPR002123">
    <property type="entry name" value="Plipid/glycerol_acylTrfase"/>
</dbReference>
<feature type="transmembrane region" description="Helical" evidence="17">
    <location>
        <begin position="29"/>
        <end position="52"/>
    </location>
</feature>
<proteinExistence type="inferred from homology"/>
<feature type="compositionally biased region" description="Basic and acidic residues" evidence="16">
    <location>
        <begin position="479"/>
        <end position="494"/>
    </location>
</feature>
<evidence type="ECO:0000256" key="6">
    <source>
        <dbReference type="ARBA" id="ARBA00022692"/>
    </source>
</evidence>
<dbReference type="SMART" id="SM00563">
    <property type="entry name" value="PlsC"/>
    <property type="match status" value="1"/>
</dbReference>
<dbReference type="GO" id="GO:0008654">
    <property type="term" value="P:phospholipid biosynthetic process"/>
    <property type="evidence" value="ECO:0007669"/>
    <property type="project" value="UniProtKB-KW"/>
</dbReference>
<dbReference type="CDD" id="cd07991">
    <property type="entry name" value="LPLAT_LPCAT1-like"/>
    <property type="match status" value="1"/>
</dbReference>
<evidence type="ECO:0000256" key="8">
    <source>
        <dbReference type="ARBA" id="ARBA00022837"/>
    </source>
</evidence>
<evidence type="ECO:0000256" key="10">
    <source>
        <dbReference type="ARBA" id="ARBA00023098"/>
    </source>
</evidence>
<keyword evidence="4" id="KW-0444">Lipid biosynthesis</keyword>
<comment type="subcellular location">
    <subcellularLocation>
        <location evidence="1">Membrane</location>
    </subcellularLocation>
</comment>
<keyword evidence="8" id="KW-0106">Calcium</keyword>
<dbReference type="GO" id="GO:0046872">
    <property type="term" value="F:metal ion binding"/>
    <property type="evidence" value="ECO:0007669"/>
    <property type="project" value="UniProtKB-KW"/>
</dbReference>
<dbReference type="GO" id="GO:0016020">
    <property type="term" value="C:membrane"/>
    <property type="evidence" value="ECO:0007669"/>
    <property type="project" value="UniProtKB-SubCell"/>
</dbReference>
<evidence type="ECO:0000259" key="18">
    <source>
        <dbReference type="PROSITE" id="PS50222"/>
    </source>
</evidence>
<evidence type="ECO:0000256" key="3">
    <source>
        <dbReference type="ARBA" id="ARBA00008655"/>
    </source>
</evidence>
<dbReference type="Proteomes" id="UP001591681">
    <property type="component" value="Unassembled WGS sequence"/>
</dbReference>
<evidence type="ECO:0000256" key="14">
    <source>
        <dbReference type="ARBA" id="ARBA00023315"/>
    </source>
</evidence>
<dbReference type="InterPro" id="IPR018247">
    <property type="entry name" value="EF_Hand_1_Ca_BS"/>
</dbReference>
<sequence>MERRKTQEYPHPFVHEVKLTTAQRIRGQVFGAVLFPIRVTLAALCFLLMWPFARLRLVGLSSEERQKPIQGWRYWLFNHVVQFLSRAVFFAVGFLWIRVKGRRAGGAEAPVLAVAPHSGFLDMVVLCFTNLATVVSRSENTSLPVIGALLEFNQAVLVSRKDPESRKKCVSQITERVTSKGHWPQMLMFPEGTTTNGRALIKFKPGAFLAGVPVQPVLLHYPNKLDTVRWTWKGTTWLQSLWHTTSQLYTSMTVEFLPVYTPSQEEKDDPNLYADNVQKLMAKALGVPATDYVMEGRFPVKHVGELSLPLESPATDTLKLLHNAGLSRADVCAALDRMTDSCQPGQEKMASVDQLQQWLALSDRKTAEKICSLFSKDDSVDLRLLCLSLPAVSGLCSLEDLLATAFRLYDGDEDGVLTAVELAGLMGALVGIPQYRTAGIYSKLTSRGQASKEELMSLLTNDPTYQELVTEYLQPGEAEREASAYHKANGKDSNHNGTMQNSNMMSNKKAD</sequence>
<dbReference type="EMBL" id="JBHFQA010000022">
    <property type="protein sequence ID" value="KAL2079130.1"/>
    <property type="molecule type" value="Genomic_DNA"/>
</dbReference>
<comment type="caution">
    <text evidence="19">The sequence shown here is derived from an EMBL/GenBank/DDBJ whole genome shotgun (WGS) entry which is preliminary data.</text>
</comment>
<keyword evidence="11 17" id="KW-0472">Membrane</keyword>
<name>A0ABD1IVY5_9TELE</name>
<evidence type="ECO:0000256" key="16">
    <source>
        <dbReference type="SAM" id="MobiDB-lite"/>
    </source>
</evidence>
<dbReference type="SUPFAM" id="SSF47473">
    <property type="entry name" value="EF-hand"/>
    <property type="match status" value="1"/>
</dbReference>
<evidence type="ECO:0000256" key="11">
    <source>
        <dbReference type="ARBA" id="ARBA00023136"/>
    </source>
</evidence>
<keyword evidence="20" id="KW-1185">Reference proteome</keyword>
<evidence type="ECO:0000313" key="19">
    <source>
        <dbReference type="EMBL" id="KAL2079130.1"/>
    </source>
</evidence>
<feature type="domain" description="EF-hand" evidence="18">
    <location>
        <begin position="397"/>
        <end position="432"/>
    </location>
</feature>
<protein>
    <recommendedName>
        <fullName evidence="18">EF-hand domain-containing protein</fullName>
    </recommendedName>
</protein>
<evidence type="ECO:0000313" key="20">
    <source>
        <dbReference type="Proteomes" id="UP001591681"/>
    </source>
</evidence>
<evidence type="ECO:0000256" key="13">
    <source>
        <dbReference type="ARBA" id="ARBA00023264"/>
    </source>
</evidence>
<dbReference type="PANTHER" id="PTHR23063:SF7">
    <property type="entry name" value="LYSOPHOSPHOLIPID ACYLTRANSFERASE LPCAT4"/>
    <property type="match status" value="1"/>
</dbReference>
<evidence type="ECO:0000256" key="12">
    <source>
        <dbReference type="ARBA" id="ARBA00023209"/>
    </source>
</evidence>
<keyword evidence="7" id="KW-0479">Metal-binding</keyword>
<evidence type="ECO:0000256" key="5">
    <source>
        <dbReference type="ARBA" id="ARBA00022679"/>
    </source>
</evidence>
<accession>A0ABD1IVY5</accession>
<dbReference type="AlphaFoldDB" id="A0ABD1IVY5"/>
<comment type="pathway">
    <text evidence="2">Lipid metabolism; phospholipid metabolism.</text>
</comment>
<dbReference type="PROSITE" id="PS50222">
    <property type="entry name" value="EF_HAND_2"/>
    <property type="match status" value="1"/>
</dbReference>
<keyword evidence="5" id="KW-0808">Transferase</keyword>
<dbReference type="InterPro" id="IPR045252">
    <property type="entry name" value="LPCAT1-like"/>
</dbReference>
<dbReference type="PANTHER" id="PTHR23063">
    <property type="entry name" value="PHOSPHOLIPID ACYLTRANSFERASE"/>
    <property type="match status" value="1"/>
</dbReference>
<dbReference type="Gene3D" id="1.10.238.10">
    <property type="entry name" value="EF-hand"/>
    <property type="match status" value="1"/>
</dbReference>
<dbReference type="Pfam" id="PF01553">
    <property type="entry name" value="Acyltransferase"/>
    <property type="match status" value="1"/>
</dbReference>
<evidence type="ECO:0000256" key="2">
    <source>
        <dbReference type="ARBA" id="ARBA00005074"/>
    </source>
</evidence>
<keyword evidence="10" id="KW-0443">Lipid metabolism</keyword>